<keyword evidence="3" id="KW-1185">Reference proteome</keyword>
<accession>D1YX28</accession>
<feature type="transmembrane region" description="Helical" evidence="1">
    <location>
        <begin position="64"/>
        <end position="82"/>
    </location>
</feature>
<evidence type="ECO:0000313" key="3">
    <source>
        <dbReference type="Proteomes" id="UP000001882"/>
    </source>
</evidence>
<gene>
    <name evidence="2" type="ordered locus">MCP_0928</name>
</gene>
<keyword evidence="1" id="KW-1133">Transmembrane helix</keyword>
<proteinExistence type="predicted"/>
<keyword evidence="1" id="KW-0812">Transmembrane</keyword>
<dbReference type="KEGG" id="mpd:MCP_0928"/>
<evidence type="ECO:0000313" key="2">
    <source>
        <dbReference type="EMBL" id="BAI61000.1"/>
    </source>
</evidence>
<evidence type="ECO:0008006" key="4">
    <source>
        <dbReference type="Google" id="ProtNLM"/>
    </source>
</evidence>
<dbReference type="AlphaFoldDB" id="D1YX28"/>
<reference evidence="2 3" key="2">
    <citation type="journal article" date="2008" name="Int. J. Syst. Evol. Microbiol.">
        <title>Methanocella paludicola gen. nov., sp. nov., a methane-producing archaeon, the first isolate of the lineage 'Rice Cluster I', and proposal of the new archaeal order Methanocellales ord. nov.</title>
        <authorList>
            <person name="Sakai S."/>
            <person name="Imachi H."/>
            <person name="Hanada S."/>
            <person name="Ohashi A."/>
            <person name="Harada H."/>
            <person name="Kamagata Y."/>
        </authorList>
    </citation>
    <scope>NUCLEOTIDE SEQUENCE [LARGE SCALE GENOMIC DNA]</scope>
    <source>
        <strain evidence="3">DSM 17711 / JCM 13418 / NBRC 101707 / SANAE</strain>
    </source>
</reference>
<feature type="transmembrane region" description="Helical" evidence="1">
    <location>
        <begin position="94"/>
        <end position="120"/>
    </location>
</feature>
<organism evidence="2 3">
    <name type="scientific">Methanocella paludicola (strain DSM 17711 / JCM 13418 / NBRC 101707 / SANAE)</name>
    <dbReference type="NCBI Taxonomy" id="304371"/>
    <lineage>
        <taxon>Archaea</taxon>
        <taxon>Methanobacteriati</taxon>
        <taxon>Methanobacteriota</taxon>
        <taxon>Stenosarchaea group</taxon>
        <taxon>Methanomicrobia</taxon>
        <taxon>Methanocellales</taxon>
        <taxon>Methanocellaceae</taxon>
        <taxon>Methanocella</taxon>
    </lineage>
</organism>
<name>D1YX28_METPS</name>
<evidence type="ECO:0000256" key="1">
    <source>
        <dbReference type="SAM" id="Phobius"/>
    </source>
</evidence>
<reference evidence="3" key="3">
    <citation type="journal article" date="2011" name="PLoS ONE">
        <title>Genome sequence of a mesophilic hydrogenotrophic methanogen Methanocella paludicola, the first cultivated representative of the order Methanocellales.</title>
        <authorList>
            <person name="Sakai S."/>
            <person name="Takaki Y."/>
            <person name="Shimamura S."/>
            <person name="Sekine M."/>
            <person name="Tajima T."/>
            <person name="Kosugi H."/>
            <person name="Ichikawa N."/>
            <person name="Tasumi E."/>
            <person name="Hiraki A.T."/>
            <person name="Shimizu A."/>
            <person name="Kato Y."/>
            <person name="Nishiko R."/>
            <person name="Mori K."/>
            <person name="Fujita N."/>
            <person name="Imachi H."/>
            <person name="Takai K."/>
        </authorList>
    </citation>
    <scope>NUCLEOTIDE SEQUENCE [LARGE SCALE GENOMIC DNA]</scope>
    <source>
        <strain evidence="3">DSM 17711 / JCM 13418 / NBRC 101707 / SANAE</strain>
    </source>
</reference>
<dbReference type="Proteomes" id="UP000001882">
    <property type="component" value="Chromosome"/>
</dbReference>
<dbReference type="EMBL" id="AP011532">
    <property type="protein sequence ID" value="BAI61000.1"/>
    <property type="molecule type" value="Genomic_DNA"/>
</dbReference>
<dbReference type="InParanoid" id="D1YX28"/>
<sequence>MVFNGLAFGLLETIVFGWICIFSMLVCLYVWKGDFKSSYNYRPWKIVDIPEDVATKIDKEAAKLIVFIDGAFLCAMTIGWVYSIVSGDYNNLQFILLASLIGWVLILLALIVIFLVYAWFVDKKYKTGKT</sequence>
<feature type="transmembrane region" description="Helical" evidence="1">
    <location>
        <begin position="6"/>
        <end position="31"/>
    </location>
</feature>
<reference evidence="2 3" key="1">
    <citation type="journal article" date="2007" name="Appl. Environ. Microbiol.">
        <title>Isolation of key methanogens for global methane emission from rice paddy fields: a novel isolate affiliated with the clone cluster rice cluster I.</title>
        <authorList>
            <person name="Sakai S."/>
            <person name="Imachi H."/>
            <person name="Sekiguchi Y."/>
            <person name="Ohashi A."/>
            <person name="Harada H."/>
            <person name="Kamagata Y."/>
        </authorList>
    </citation>
    <scope>NUCLEOTIDE SEQUENCE [LARGE SCALE GENOMIC DNA]</scope>
    <source>
        <strain evidence="3">DSM 17711 / JCM 13418 / NBRC 101707 / SANAE</strain>
    </source>
</reference>
<keyword evidence="1" id="KW-0472">Membrane</keyword>
<protein>
    <recommendedName>
        <fullName evidence="4">DUF3784 domain-containing protein</fullName>
    </recommendedName>
</protein>